<feature type="transmembrane region" description="Helical" evidence="7">
    <location>
        <begin position="143"/>
        <end position="167"/>
    </location>
</feature>
<dbReference type="AlphaFoldDB" id="A0A1R3HUD1"/>
<keyword evidence="5 7" id="KW-0472">Membrane</keyword>
<keyword evidence="2 7" id="KW-0812">Transmembrane</keyword>
<dbReference type="Proteomes" id="UP000187203">
    <property type="component" value="Unassembled WGS sequence"/>
</dbReference>
<comment type="subcellular location">
    <subcellularLocation>
        <location evidence="1">Endomembrane system</location>
        <topology evidence="1">Multi-pass membrane protein</topology>
    </subcellularLocation>
</comment>
<proteinExistence type="inferred from homology"/>
<keyword evidence="9" id="KW-1185">Reference proteome</keyword>
<name>A0A1R3HUD1_9ROSI</name>
<dbReference type="Pfam" id="PF06749">
    <property type="entry name" value="DUF1218"/>
    <property type="match status" value="1"/>
</dbReference>
<evidence type="ECO:0000256" key="3">
    <source>
        <dbReference type="ARBA" id="ARBA00022729"/>
    </source>
</evidence>
<feature type="transmembrane region" description="Helical" evidence="7">
    <location>
        <begin position="91"/>
        <end position="119"/>
    </location>
</feature>
<organism evidence="8 9">
    <name type="scientific">Corchorus olitorius</name>
    <dbReference type="NCBI Taxonomy" id="93759"/>
    <lineage>
        <taxon>Eukaryota</taxon>
        <taxon>Viridiplantae</taxon>
        <taxon>Streptophyta</taxon>
        <taxon>Embryophyta</taxon>
        <taxon>Tracheophyta</taxon>
        <taxon>Spermatophyta</taxon>
        <taxon>Magnoliopsida</taxon>
        <taxon>eudicotyledons</taxon>
        <taxon>Gunneridae</taxon>
        <taxon>Pentapetalae</taxon>
        <taxon>rosids</taxon>
        <taxon>malvids</taxon>
        <taxon>Malvales</taxon>
        <taxon>Malvaceae</taxon>
        <taxon>Grewioideae</taxon>
        <taxon>Apeibeae</taxon>
        <taxon>Corchorus</taxon>
    </lineage>
</organism>
<dbReference type="OrthoDB" id="1931917at2759"/>
<comment type="caution">
    <text evidence="8">The sequence shown here is derived from an EMBL/GenBank/DDBJ whole genome shotgun (WGS) entry which is preliminary data.</text>
</comment>
<sequence>MAIGVKPMAYTIAAFGVQSFIYGIVAENRKPTYGTRQVSTQGDRIICKYSSDPSVVLGFLSIASLAISVLKEKAKIKASAIKQSLKLFIIYLLKPVVLDWLGTRALSTLAAVILCWMTISELIHLTNNVHRDMNTSCPTAKSGLFGGAAFLALSASLFWLISLMLAYDVRTYHLEEQEDTKAQALKTDYDHEESKQQSEV</sequence>
<evidence type="ECO:0000256" key="2">
    <source>
        <dbReference type="ARBA" id="ARBA00022692"/>
    </source>
</evidence>
<dbReference type="InterPro" id="IPR052222">
    <property type="entry name" value="DESIGUAL"/>
</dbReference>
<evidence type="ECO:0000256" key="6">
    <source>
        <dbReference type="ARBA" id="ARBA00029467"/>
    </source>
</evidence>
<protein>
    <submittedName>
        <fullName evidence="8">Uncharacterized protein</fullName>
    </submittedName>
</protein>
<evidence type="ECO:0000313" key="9">
    <source>
        <dbReference type="Proteomes" id="UP000187203"/>
    </source>
</evidence>
<evidence type="ECO:0000313" key="8">
    <source>
        <dbReference type="EMBL" id="OMO73864.1"/>
    </source>
</evidence>
<dbReference type="STRING" id="93759.A0A1R3HUD1"/>
<comment type="similarity">
    <text evidence="6">Belongs to the DESIGUAL family.</text>
</comment>
<keyword evidence="4 7" id="KW-1133">Transmembrane helix</keyword>
<feature type="transmembrane region" description="Helical" evidence="7">
    <location>
        <begin position="7"/>
        <end position="25"/>
    </location>
</feature>
<evidence type="ECO:0000256" key="5">
    <source>
        <dbReference type="ARBA" id="ARBA00023136"/>
    </source>
</evidence>
<dbReference type="GO" id="GO:0012505">
    <property type="term" value="C:endomembrane system"/>
    <property type="evidence" value="ECO:0007669"/>
    <property type="project" value="UniProtKB-SubCell"/>
</dbReference>
<dbReference type="PANTHER" id="PTHR31769">
    <property type="entry name" value="OS07G0462200 PROTEIN-RELATED"/>
    <property type="match status" value="1"/>
</dbReference>
<reference evidence="9" key="1">
    <citation type="submission" date="2013-09" db="EMBL/GenBank/DDBJ databases">
        <title>Corchorus olitorius genome sequencing.</title>
        <authorList>
            <person name="Alam M."/>
            <person name="Haque M.S."/>
            <person name="Islam M.S."/>
            <person name="Emdad E.M."/>
            <person name="Islam M.M."/>
            <person name="Ahmed B."/>
            <person name="Halim A."/>
            <person name="Hossen Q.M.M."/>
            <person name="Hossain M.Z."/>
            <person name="Ahmed R."/>
            <person name="Khan M.M."/>
            <person name="Islam R."/>
            <person name="Rashid M.M."/>
            <person name="Khan S.A."/>
            <person name="Rahman M.S."/>
            <person name="Alam M."/>
            <person name="Yahiya A.S."/>
            <person name="Khan M.S."/>
            <person name="Azam M.S."/>
            <person name="Haque T."/>
            <person name="Lashkar M.Z.H."/>
            <person name="Akhand A.I."/>
            <person name="Morshed G."/>
            <person name="Roy S."/>
            <person name="Uddin K.S."/>
            <person name="Rabeya T."/>
            <person name="Hossain A.S."/>
            <person name="Chowdhury A."/>
            <person name="Snigdha A.R."/>
            <person name="Mortoza M.S."/>
            <person name="Matin S.A."/>
            <person name="Hoque S.M.E."/>
            <person name="Islam M.K."/>
            <person name="Roy D.K."/>
            <person name="Haider R."/>
            <person name="Moosa M.M."/>
            <person name="Elias S.M."/>
            <person name="Hasan A.M."/>
            <person name="Jahan S."/>
            <person name="Shafiuddin M."/>
            <person name="Mahmood N."/>
            <person name="Shommy N.S."/>
        </authorList>
    </citation>
    <scope>NUCLEOTIDE SEQUENCE [LARGE SCALE GENOMIC DNA]</scope>
    <source>
        <strain evidence="9">cv. O-4</strain>
    </source>
</reference>
<keyword evidence="3" id="KW-0732">Signal</keyword>
<evidence type="ECO:0000256" key="4">
    <source>
        <dbReference type="ARBA" id="ARBA00022989"/>
    </source>
</evidence>
<gene>
    <name evidence="8" type="ORF">COLO4_26821</name>
</gene>
<dbReference type="EMBL" id="AWUE01019387">
    <property type="protein sequence ID" value="OMO73864.1"/>
    <property type="molecule type" value="Genomic_DNA"/>
</dbReference>
<accession>A0A1R3HUD1</accession>
<evidence type="ECO:0000256" key="1">
    <source>
        <dbReference type="ARBA" id="ARBA00004127"/>
    </source>
</evidence>
<evidence type="ECO:0000256" key="7">
    <source>
        <dbReference type="SAM" id="Phobius"/>
    </source>
</evidence>
<dbReference type="InterPro" id="IPR009606">
    <property type="entry name" value="DEAL/Modifying_wall_lignin1/2"/>
</dbReference>